<reference evidence="5 6" key="1">
    <citation type="journal article" date="2017" name="Genome Announc.">
        <title>Draft Genome Sequence of Romboutsia maritimum sp. nov. Strain CCRI-22766(T), Isolated from Coastal Estuarine Mud.</title>
        <authorList>
            <person name="Maheux A.F."/>
            <person name="Boudreau D.K."/>
            <person name="Berube E."/>
            <person name="Boissinot M."/>
            <person name="Raymond F."/>
            <person name="Brodeur S."/>
            <person name="Corbeil J."/>
            <person name="Brightwell G."/>
            <person name="Broda D."/>
            <person name="Omar R.F."/>
            <person name="Bergeron M.G."/>
        </authorList>
    </citation>
    <scope>NUCLEOTIDE SEQUENCE [LARGE SCALE GENOMIC DNA]</scope>
    <source>
        <strain evidence="5 6">CCRI-22766</strain>
    </source>
</reference>
<dbReference type="Gene3D" id="3.40.50.12090">
    <property type="match status" value="2"/>
</dbReference>
<dbReference type="SMART" id="SM00635">
    <property type="entry name" value="BID_2"/>
    <property type="match status" value="3"/>
</dbReference>
<evidence type="ECO:0000313" key="6">
    <source>
        <dbReference type="Proteomes" id="UP000243494"/>
    </source>
</evidence>
<dbReference type="Pfam" id="PF02368">
    <property type="entry name" value="Big_2"/>
    <property type="match status" value="3"/>
</dbReference>
<keyword evidence="3" id="KW-0732">Signal</keyword>
<dbReference type="InterPro" id="IPR008964">
    <property type="entry name" value="Invasin/intimin_cell_adhesion"/>
</dbReference>
<organism evidence="5 6">
    <name type="scientific">Romboutsia maritimum</name>
    <dbReference type="NCBI Taxonomy" id="2020948"/>
    <lineage>
        <taxon>Bacteria</taxon>
        <taxon>Bacillati</taxon>
        <taxon>Bacillota</taxon>
        <taxon>Clostridia</taxon>
        <taxon>Peptostreptococcales</taxon>
        <taxon>Peptostreptococcaceae</taxon>
        <taxon>Romboutsia</taxon>
    </lineage>
</organism>
<feature type="region of interest" description="Disordered" evidence="2">
    <location>
        <begin position="1046"/>
        <end position="1066"/>
    </location>
</feature>
<evidence type="ECO:0000313" key="5">
    <source>
        <dbReference type="EMBL" id="RDY22805.1"/>
    </source>
</evidence>
<feature type="coiled-coil region" evidence="1">
    <location>
        <begin position="865"/>
        <end position="903"/>
    </location>
</feature>
<dbReference type="FunFam" id="3.40.50.12090:FF:000001">
    <property type="entry name" value="Cell surface protein"/>
    <property type="match status" value="1"/>
</dbReference>
<name>A0A371IQN9_9FIRM</name>
<evidence type="ECO:0000259" key="4">
    <source>
        <dbReference type="SMART" id="SM00635"/>
    </source>
</evidence>
<feature type="domain" description="BIG2" evidence="4">
    <location>
        <begin position="787"/>
        <end position="864"/>
    </location>
</feature>
<dbReference type="SUPFAM" id="SSF48239">
    <property type="entry name" value="Terpenoid cyclases/Protein prenyltransferases"/>
    <property type="match status" value="1"/>
</dbReference>
<keyword evidence="1" id="KW-0175">Coiled coil</keyword>
<sequence>MKKQNRFIKSIVSLVVSVSMFLGSIPMAFAQETKDEKVPKGYVTIDIEKFTLGQGYIKEPVKVPFYEGDSVAHLVTRLLGEGNYTNTGSVGDTSGNTATGFYLASVKDNFNGNEKTEIPEYILHEIKKTGQEVEYERTNPGFLGEFDYTNMSGWMYCVNSWFPNYGCSVYKPKDGDVIRWQFTTFGYGSDIGGGMIKPDGTDADNFQGAFIPIAKKDDLTKAVAEINSASNKEQLLANSEIKKAYDEAYKVLVDVDIDQTYVDEALEMLNDALESKSEKPKSDLVVPNPSVEQAINKTAGYLCKTVDKPGFGTIGGEWTVLSLARAGYKVPEKYYEDYYKRVCDEVKDKKGDLHKVKYTEYSRLIVALSSLGIDSKNVSGYDLTQPLSDFKGVLKQGINGPIWALIALDSNNYKMCKAIDGKKQATRENIIENILSLEITDKDGVKGGWALMGKVPDPDITGMALQALAKYKNKTITAEGTKDVSKGKFKPGEKIDIQPYIDRALDVLSKQQREDGGYYAWGATNSESTVQVLVALTELGIDPATDKRFIKGDGNWLVSALMDFYVEGGGFKHVKDQPVNMMATDQAMYGIVAYDRFKKGKNSLYDMTDAFNSTTPEVGLENINLNKTEMTMQEGNKESLTVKYNPENTTVNKAVEWSSSDEKVATVKNGEVTGVKEGTATITAKVKDKIATCKVTVSKKEIELNSISLNKTEMTIEEGNKESLTVKYNPENTTVNKAVEWSSSDEKVATVKNGEVTGVKEGTATITAKVKDKTVTCKVIVKKKTISLQKIELDKKALLIQKGNKQELKVRYTPENTTDNKIASWKSSDEKVAKIENGQITAVKEGKVTITATVGNKTASCIVVVALENANIYQTQEQIKQAKEEISKALQNTANKIKQAQVEKLQGDIYLYTVQIPNEKSEVKTTLPSRLALSGSKDQVLNKGEGKIESQNSYKTMQLILNKDEIKPEIYGVTGDVSVKIGQEIKLPDNVYAKDKLGVPVKVNVEGEDKLPITDGRATKSGNYKVSYSTKLGDLEDVKTINVRVTSNSSGGSSSGGSSSSKEQVKEQKLIGYTRYETAIKISKEGWNKSDNVVLVNSDKLPDALAATPFAKKVDAPILLTSANKLDKDTLAEIQRLQAKNVFVIGGEAVVSQDILGELSQLNLKVERISGEDRFKTSLAIANKLSNVSKVAVVNGETGLSDATSIAAIAANENMAILLMPTKGTNIYDKFIKDNNIDKSYVIGLEKAISKEVENKLVSAERIGGIDRNETNAKILDKFYKEKELKNIFVCKNGMTKQNQLIDALSVGILASKQNSPVVIVGNDLNNSQENALKLKSPKTITQVGGGCESAFNKIKALY</sequence>
<dbReference type="RefSeq" id="WP_115976187.1">
    <property type="nucleotide sequence ID" value="NZ_NOJZ02000026.1"/>
</dbReference>
<dbReference type="InterPro" id="IPR051922">
    <property type="entry name" value="Bact_Sporulation_Assoc"/>
</dbReference>
<dbReference type="EMBL" id="NOJZ02000026">
    <property type="protein sequence ID" value="RDY22805.1"/>
    <property type="molecule type" value="Genomic_DNA"/>
</dbReference>
<keyword evidence="6" id="KW-1185">Reference proteome</keyword>
<protein>
    <submittedName>
        <fullName evidence="5">DUF4430 domain-containing protein</fullName>
    </submittedName>
</protein>
<dbReference type="InterPro" id="IPR003343">
    <property type="entry name" value="Big_2"/>
</dbReference>
<dbReference type="PANTHER" id="PTHR30032:SF8">
    <property type="entry name" value="GERMINATION-SPECIFIC N-ACETYLMURAMOYL-L-ALANINE AMIDASE"/>
    <property type="match status" value="1"/>
</dbReference>
<accession>A0A371IQN9</accession>
<feature type="chain" id="PRO_5016664209" evidence="3">
    <location>
        <begin position="31"/>
        <end position="1359"/>
    </location>
</feature>
<dbReference type="InterPro" id="IPR008930">
    <property type="entry name" value="Terpenoid_cyclase/PrenylTrfase"/>
</dbReference>
<dbReference type="Pfam" id="PF04122">
    <property type="entry name" value="CW_binding_2"/>
    <property type="match status" value="3"/>
</dbReference>
<feature type="compositionally biased region" description="Low complexity" evidence="2">
    <location>
        <begin position="1047"/>
        <end position="1061"/>
    </location>
</feature>
<feature type="domain" description="BIG2" evidence="4">
    <location>
        <begin position="703"/>
        <end position="780"/>
    </location>
</feature>
<comment type="caution">
    <text evidence="5">The sequence shown here is derived from an EMBL/GenBank/DDBJ whole genome shotgun (WGS) entry which is preliminary data.</text>
</comment>
<evidence type="ECO:0000256" key="2">
    <source>
        <dbReference type="SAM" id="MobiDB-lite"/>
    </source>
</evidence>
<evidence type="ECO:0000256" key="1">
    <source>
        <dbReference type="SAM" id="Coils"/>
    </source>
</evidence>
<dbReference type="Gene3D" id="1.50.10.20">
    <property type="match status" value="1"/>
</dbReference>
<dbReference type="Gene3D" id="2.60.40.1080">
    <property type="match status" value="3"/>
</dbReference>
<dbReference type="PANTHER" id="PTHR30032">
    <property type="entry name" value="N-ACETYLMURAMOYL-L-ALANINE AMIDASE-RELATED"/>
    <property type="match status" value="1"/>
</dbReference>
<feature type="signal peptide" evidence="3">
    <location>
        <begin position="1"/>
        <end position="30"/>
    </location>
</feature>
<dbReference type="InterPro" id="IPR027954">
    <property type="entry name" value="Transcobalamin-like_C"/>
</dbReference>
<dbReference type="Proteomes" id="UP000243494">
    <property type="component" value="Unassembled WGS sequence"/>
</dbReference>
<dbReference type="SUPFAM" id="SSF49373">
    <property type="entry name" value="Invasin/intimin cell-adhesion fragments"/>
    <property type="match status" value="3"/>
</dbReference>
<evidence type="ECO:0000256" key="3">
    <source>
        <dbReference type="SAM" id="SignalP"/>
    </source>
</evidence>
<dbReference type="OrthoDB" id="411361at2"/>
<dbReference type="Pfam" id="PF14478">
    <property type="entry name" value="DUF4430"/>
    <property type="match status" value="1"/>
</dbReference>
<proteinExistence type="predicted"/>
<feature type="domain" description="BIG2" evidence="4">
    <location>
        <begin position="619"/>
        <end position="696"/>
    </location>
</feature>
<gene>
    <name evidence="5" type="ORF">CHF27_011550</name>
</gene>
<dbReference type="InterPro" id="IPR007253">
    <property type="entry name" value="Cell_wall-bd_2"/>
</dbReference>